<dbReference type="AlphaFoldDB" id="A0A7D9M1B5"/>
<evidence type="ECO:0000313" key="1">
    <source>
        <dbReference type="EMBL" id="CAB4041703.1"/>
    </source>
</evidence>
<protein>
    <submittedName>
        <fullName evidence="1">Uncharacterized protein</fullName>
    </submittedName>
</protein>
<comment type="caution">
    <text evidence="1">The sequence shown here is derived from an EMBL/GenBank/DDBJ whole genome shotgun (WGS) entry which is preliminary data.</text>
</comment>
<dbReference type="Proteomes" id="UP001152795">
    <property type="component" value="Unassembled WGS sequence"/>
</dbReference>
<name>A0A7D9M1B5_PARCT</name>
<gene>
    <name evidence="1" type="ORF">PACLA_8A064933</name>
</gene>
<proteinExistence type="predicted"/>
<keyword evidence="2" id="KW-1185">Reference proteome</keyword>
<accession>A0A7D9M1B5</accession>
<reference evidence="1" key="1">
    <citation type="submission" date="2020-04" db="EMBL/GenBank/DDBJ databases">
        <authorList>
            <person name="Alioto T."/>
            <person name="Alioto T."/>
            <person name="Gomez Garrido J."/>
        </authorList>
    </citation>
    <scope>NUCLEOTIDE SEQUENCE</scope>
    <source>
        <strain evidence="1">A484AB</strain>
    </source>
</reference>
<organism evidence="1 2">
    <name type="scientific">Paramuricea clavata</name>
    <name type="common">Red gorgonian</name>
    <name type="synonym">Violescent sea-whip</name>
    <dbReference type="NCBI Taxonomy" id="317549"/>
    <lineage>
        <taxon>Eukaryota</taxon>
        <taxon>Metazoa</taxon>
        <taxon>Cnidaria</taxon>
        <taxon>Anthozoa</taxon>
        <taxon>Octocorallia</taxon>
        <taxon>Malacalcyonacea</taxon>
        <taxon>Plexauridae</taxon>
        <taxon>Paramuricea</taxon>
    </lineage>
</organism>
<dbReference type="EMBL" id="CACRXK020028786">
    <property type="protein sequence ID" value="CAB4041703.1"/>
    <property type="molecule type" value="Genomic_DNA"/>
</dbReference>
<sequence length="202" mass="23140">MAVVEILEKLKCVYANAANNQDVTFTYGIERTKTTAPIQNDVNGTTGKEPSNTDKENFNKLRDKFLSEVSYNKGHGTIYRLDSGHWRIDQQNNSTDFFNIQFQVGENTFANVVVYPIIVPKPAQGEHINMDMKVFAQREGRKAGSATSIKRVYDVEELDSYKKEESRINMAKRVNKYVGEALTESLYKKLKYEIRVVLLKQN</sequence>
<evidence type="ECO:0000313" key="2">
    <source>
        <dbReference type="Proteomes" id="UP001152795"/>
    </source>
</evidence>